<dbReference type="EMBL" id="VSSQ01011360">
    <property type="protein sequence ID" value="MPM46649.1"/>
    <property type="molecule type" value="Genomic_DNA"/>
</dbReference>
<dbReference type="AlphaFoldDB" id="A0A645A0C9"/>
<protein>
    <submittedName>
        <fullName evidence="1">Uncharacterized protein</fullName>
    </submittedName>
</protein>
<accession>A0A645A0C9</accession>
<sequence length="69" mass="7778">MGGALLIGNQWFFKNRFTFDVFLGPAYMSYVKSEEYDNNLSKGGFFLSMMGSKPSGTRIRFGFNIGIAF</sequence>
<gene>
    <name evidence="1" type="ORF">SDC9_93354</name>
</gene>
<comment type="caution">
    <text evidence="1">The sequence shown here is derived from an EMBL/GenBank/DDBJ whole genome shotgun (WGS) entry which is preliminary data.</text>
</comment>
<proteinExistence type="predicted"/>
<reference evidence="1" key="1">
    <citation type="submission" date="2019-08" db="EMBL/GenBank/DDBJ databases">
        <authorList>
            <person name="Kucharzyk K."/>
            <person name="Murdoch R.W."/>
            <person name="Higgins S."/>
            <person name="Loffler F."/>
        </authorList>
    </citation>
    <scope>NUCLEOTIDE SEQUENCE</scope>
</reference>
<organism evidence="1">
    <name type="scientific">bioreactor metagenome</name>
    <dbReference type="NCBI Taxonomy" id="1076179"/>
    <lineage>
        <taxon>unclassified sequences</taxon>
        <taxon>metagenomes</taxon>
        <taxon>ecological metagenomes</taxon>
    </lineage>
</organism>
<name>A0A645A0C9_9ZZZZ</name>
<evidence type="ECO:0000313" key="1">
    <source>
        <dbReference type="EMBL" id="MPM46649.1"/>
    </source>
</evidence>